<dbReference type="Proteomes" id="UP000645828">
    <property type="component" value="Unassembled WGS sequence"/>
</dbReference>
<protein>
    <submittedName>
        <fullName evidence="1">(raccoon dog) hypothetical protein</fullName>
    </submittedName>
</protein>
<accession>A0A811Z6N4</accession>
<evidence type="ECO:0000313" key="1">
    <source>
        <dbReference type="EMBL" id="CAD7683204.1"/>
    </source>
</evidence>
<dbReference type="EMBL" id="CAJHUB010000755">
    <property type="protein sequence ID" value="CAD7683204.1"/>
    <property type="molecule type" value="Genomic_DNA"/>
</dbReference>
<reference evidence="1" key="1">
    <citation type="submission" date="2020-12" db="EMBL/GenBank/DDBJ databases">
        <authorList>
            <consortium name="Molecular Ecology Group"/>
        </authorList>
    </citation>
    <scope>NUCLEOTIDE SEQUENCE</scope>
    <source>
        <strain evidence="1">TBG_1078</strain>
    </source>
</reference>
<organism evidence="1 2">
    <name type="scientific">Nyctereutes procyonoides</name>
    <name type="common">Raccoon dog</name>
    <name type="synonym">Canis procyonoides</name>
    <dbReference type="NCBI Taxonomy" id="34880"/>
    <lineage>
        <taxon>Eukaryota</taxon>
        <taxon>Metazoa</taxon>
        <taxon>Chordata</taxon>
        <taxon>Craniata</taxon>
        <taxon>Vertebrata</taxon>
        <taxon>Euteleostomi</taxon>
        <taxon>Mammalia</taxon>
        <taxon>Eutheria</taxon>
        <taxon>Laurasiatheria</taxon>
        <taxon>Carnivora</taxon>
        <taxon>Caniformia</taxon>
        <taxon>Canidae</taxon>
        <taxon>Nyctereutes</taxon>
    </lineage>
</organism>
<keyword evidence="2" id="KW-1185">Reference proteome</keyword>
<dbReference type="AlphaFoldDB" id="A0A811Z6N4"/>
<comment type="caution">
    <text evidence="1">The sequence shown here is derived from an EMBL/GenBank/DDBJ whole genome shotgun (WGS) entry which is preliminary data.</text>
</comment>
<evidence type="ECO:0000313" key="2">
    <source>
        <dbReference type="Proteomes" id="UP000645828"/>
    </source>
</evidence>
<sequence length="37" mass="4254">MAEEAGSCPHLLAPYSLCSLWWQGCHLLLYLPWFTCI</sequence>
<proteinExistence type="predicted"/>
<gene>
    <name evidence="1" type="ORF">NYPRO_LOCUS15996</name>
</gene>
<name>A0A811Z6N4_NYCPR</name>